<evidence type="ECO:0000256" key="2">
    <source>
        <dbReference type="SAM" id="Phobius"/>
    </source>
</evidence>
<protein>
    <recommendedName>
        <fullName evidence="3">DUF4349 domain-containing protein</fullName>
    </recommendedName>
</protein>
<dbReference type="EMBL" id="LS992241">
    <property type="protein sequence ID" value="SYX82567.1"/>
    <property type="molecule type" value="Genomic_DNA"/>
</dbReference>
<gene>
    <name evidence="4" type="ORF">PBLR_10989</name>
</gene>
<feature type="domain" description="DUF4349" evidence="3">
    <location>
        <begin position="118"/>
        <end position="331"/>
    </location>
</feature>
<dbReference type="AlphaFoldDB" id="A0A383R603"/>
<accession>A0A383R603</accession>
<keyword evidence="2" id="KW-0812">Transmembrane</keyword>
<dbReference type="InterPro" id="IPR025645">
    <property type="entry name" value="DUF4349"/>
</dbReference>
<evidence type="ECO:0000313" key="5">
    <source>
        <dbReference type="Proteomes" id="UP000304148"/>
    </source>
</evidence>
<dbReference type="Proteomes" id="UP000304148">
    <property type="component" value="Chromosome"/>
</dbReference>
<organism evidence="4 5">
    <name type="scientific">Paenibacillus alvei</name>
    <name type="common">Bacillus alvei</name>
    <dbReference type="NCBI Taxonomy" id="44250"/>
    <lineage>
        <taxon>Bacteria</taxon>
        <taxon>Bacillati</taxon>
        <taxon>Bacillota</taxon>
        <taxon>Bacilli</taxon>
        <taxon>Bacillales</taxon>
        <taxon>Paenibacillaceae</taxon>
        <taxon>Paenibacillus</taxon>
    </lineage>
</organism>
<dbReference type="Pfam" id="PF14257">
    <property type="entry name" value="DUF4349"/>
    <property type="match status" value="1"/>
</dbReference>
<evidence type="ECO:0000259" key="3">
    <source>
        <dbReference type="Pfam" id="PF14257"/>
    </source>
</evidence>
<evidence type="ECO:0000313" key="4">
    <source>
        <dbReference type="EMBL" id="SYX82567.1"/>
    </source>
</evidence>
<keyword evidence="2" id="KW-1133">Transmembrane helix</keyword>
<feature type="transmembrane region" description="Helical" evidence="2">
    <location>
        <begin position="309"/>
        <end position="334"/>
    </location>
</feature>
<reference evidence="5" key="1">
    <citation type="submission" date="2018-08" db="EMBL/GenBank/DDBJ databases">
        <authorList>
            <person name="Chevrot R."/>
        </authorList>
    </citation>
    <scope>NUCLEOTIDE SEQUENCE [LARGE SCALE GENOMIC DNA]</scope>
</reference>
<evidence type="ECO:0000256" key="1">
    <source>
        <dbReference type="SAM" id="MobiDB-lite"/>
    </source>
</evidence>
<feature type="compositionally biased region" description="Polar residues" evidence="1">
    <location>
        <begin position="380"/>
        <end position="391"/>
    </location>
</feature>
<feature type="compositionally biased region" description="Basic and acidic residues" evidence="1">
    <location>
        <begin position="393"/>
        <end position="402"/>
    </location>
</feature>
<feature type="region of interest" description="Disordered" evidence="1">
    <location>
        <begin position="344"/>
        <end position="402"/>
    </location>
</feature>
<name>A0A383R603_PAEAL</name>
<feature type="region of interest" description="Disordered" evidence="1">
    <location>
        <begin position="68"/>
        <end position="108"/>
    </location>
</feature>
<keyword evidence="2" id="KW-0472">Membrane</keyword>
<sequence length="402" mass="44209">MGMKLTYATYFLAIRLLIEYGERIHYIQDIHAKMIEGAYGMKKKNWGWQTVVLASLLLLLLLGGCSSASDSQGLKPGNTAPEGAQMEVTSNDAAASSEEPLQAGAGQQVQQVQVKTERKLIYEAQLRMEVADYGAVKEKLNRFIALSQGYVLQFSDQETDSERGGSYVIKIPAVGFQSFIDELGKWESISYTRQYSANDVTEEYVDLQARLKARRTVESRLLSFMEKATKSEDLLNFSNELGNVQAEIEQIVGKMRYYDNNVAMSTITLDMFQRLKAKRGQALEDAFGTQVADTLVGSWDALVKCVKSIVLVLVALLPFLCALLIIGTPIWLIARKKRGRNGNLSGNTGENVLGSRTPADAEAEEAALEGASKHKAADSSEVQSGIGSSAVDNGKDRRQEHD</sequence>
<proteinExistence type="predicted"/>